<name>A0A0A8Y9H8_ARUDO</name>
<dbReference type="AlphaFoldDB" id="A0A0A8Y9H8"/>
<keyword evidence="1" id="KW-0472">Membrane</keyword>
<evidence type="ECO:0000256" key="1">
    <source>
        <dbReference type="SAM" id="Phobius"/>
    </source>
</evidence>
<sequence>MVAFYFFIWLATESSQSFLINIILILI</sequence>
<feature type="transmembrane region" description="Helical" evidence="1">
    <location>
        <begin position="6"/>
        <end position="26"/>
    </location>
</feature>
<proteinExistence type="predicted"/>
<dbReference type="EMBL" id="GBRH01275925">
    <property type="protein sequence ID" value="JAD21970.1"/>
    <property type="molecule type" value="Transcribed_RNA"/>
</dbReference>
<keyword evidence="1" id="KW-0812">Transmembrane</keyword>
<reference evidence="2" key="1">
    <citation type="submission" date="2014-09" db="EMBL/GenBank/DDBJ databases">
        <authorList>
            <person name="Magalhaes I.L.F."/>
            <person name="Oliveira U."/>
            <person name="Santos F.R."/>
            <person name="Vidigal T.H.D.A."/>
            <person name="Brescovit A.D."/>
            <person name="Santos A.J."/>
        </authorList>
    </citation>
    <scope>NUCLEOTIDE SEQUENCE</scope>
    <source>
        <tissue evidence="2">Shoot tissue taken approximately 20 cm above the soil surface</tissue>
    </source>
</reference>
<keyword evidence="1" id="KW-1133">Transmembrane helix</keyword>
<accession>A0A0A8Y9H8</accession>
<evidence type="ECO:0000313" key="2">
    <source>
        <dbReference type="EMBL" id="JAD21970.1"/>
    </source>
</evidence>
<protein>
    <submittedName>
        <fullName evidence="2">Uncharacterized protein</fullName>
    </submittedName>
</protein>
<reference evidence="2" key="2">
    <citation type="journal article" date="2015" name="Data Brief">
        <title>Shoot transcriptome of the giant reed, Arundo donax.</title>
        <authorList>
            <person name="Barrero R.A."/>
            <person name="Guerrero F.D."/>
            <person name="Moolhuijzen P."/>
            <person name="Goolsby J.A."/>
            <person name="Tidwell J."/>
            <person name="Bellgard S.E."/>
            <person name="Bellgard M.I."/>
        </authorList>
    </citation>
    <scope>NUCLEOTIDE SEQUENCE</scope>
    <source>
        <tissue evidence="2">Shoot tissue taken approximately 20 cm above the soil surface</tissue>
    </source>
</reference>
<organism evidence="2">
    <name type="scientific">Arundo donax</name>
    <name type="common">Giant reed</name>
    <name type="synonym">Donax arundinaceus</name>
    <dbReference type="NCBI Taxonomy" id="35708"/>
    <lineage>
        <taxon>Eukaryota</taxon>
        <taxon>Viridiplantae</taxon>
        <taxon>Streptophyta</taxon>
        <taxon>Embryophyta</taxon>
        <taxon>Tracheophyta</taxon>
        <taxon>Spermatophyta</taxon>
        <taxon>Magnoliopsida</taxon>
        <taxon>Liliopsida</taxon>
        <taxon>Poales</taxon>
        <taxon>Poaceae</taxon>
        <taxon>PACMAD clade</taxon>
        <taxon>Arundinoideae</taxon>
        <taxon>Arundineae</taxon>
        <taxon>Arundo</taxon>
    </lineage>
</organism>